<dbReference type="InterPro" id="IPR010982">
    <property type="entry name" value="Lambda_DNA-bd_dom_sf"/>
</dbReference>
<accession>A0A5M3WPU3</accession>
<feature type="domain" description="HTH cro/C1-type" evidence="1">
    <location>
        <begin position="40"/>
        <end position="79"/>
    </location>
</feature>
<dbReference type="SUPFAM" id="SSF47413">
    <property type="entry name" value="lambda repressor-like DNA-binding domains"/>
    <property type="match status" value="1"/>
</dbReference>
<protein>
    <recommendedName>
        <fullName evidence="1">HTH cro/C1-type domain-containing protein</fullName>
    </recommendedName>
</protein>
<name>A0A5M3WPU3_9ACTN</name>
<evidence type="ECO:0000313" key="3">
    <source>
        <dbReference type="Proteomes" id="UP000331127"/>
    </source>
</evidence>
<organism evidence="2 3">
    <name type="scientific">Acrocarpospora macrocephala</name>
    <dbReference type="NCBI Taxonomy" id="150177"/>
    <lineage>
        <taxon>Bacteria</taxon>
        <taxon>Bacillati</taxon>
        <taxon>Actinomycetota</taxon>
        <taxon>Actinomycetes</taxon>
        <taxon>Streptosporangiales</taxon>
        <taxon>Streptosporangiaceae</taxon>
        <taxon>Acrocarpospora</taxon>
    </lineage>
</organism>
<gene>
    <name evidence="2" type="ORF">Amac_049540</name>
</gene>
<evidence type="ECO:0000259" key="1">
    <source>
        <dbReference type="PROSITE" id="PS50943"/>
    </source>
</evidence>
<dbReference type="SMART" id="SM00530">
    <property type="entry name" value="HTH_XRE"/>
    <property type="match status" value="1"/>
</dbReference>
<dbReference type="GO" id="GO:0003677">
    <property type="term" value="F:DNA binding"/>
    <property type="evidence" value="ECO:0007669"/>
    <property type="project" value="InterPro"/>
</dbReference>
<dbReference type="CDD" id="cd00093">
    <property type="entry name" value="HTH_XRE"/>
    <property type="match status" value="1"/>
</dbReference>
<proteinExistence type="predicted"/>
<dbReference type="Gene3D" id="1.10.260.40">
    <property type="entry name" value="lambda repressor-like DNA-binding domains"/>
    <property type="match status" value="1"/>
</dbReference>
<sequence length="441" mass="48886">MPTSSPKSNPIDPNQSPWHLFGFALRHWREQVRNIHLRPLAEEIHWSYSLLAKWERGEQQPHADAVKTLDARLGADGYLVALHTAAEELDRLRRNTLNTASPAHSKDEDMERRRLLQLAAASAGIGVLGAAGEPVRQLLDLSFGDQHRSVEDWELACADHLHAINTRPADQVHNDLLADLSEIQRQLHTAGDNDRIELNRVTAVLAAFHATVLVRLGEPGSALRWYRTARTAADATNDLDLRLRIRAHEAGHSEFGLHDPATALRLIHSAQQINGMTARPSVGRATLLRTQAKILALLGRHDEARRTLQALIDLVETSQLPVVLGFWDSSFNPVHFTASQVFSAAGNEAEASQAQEHTLASNPHGYHTPVNLRLHTAWCTVVNGGIDEGIRQAATVIDSLPDAYRNVMIMETARRVLDAVPLPQRERPIVEEFREVLAVSA</sequence>
<dbReference type="Proteomes" id="UP000331127">
    <property type="component" value="Unassembled WGS sequence"/>
</dbReference>
<evidence type="ECO:0000313" key="2">
    <source>
        <dbReference type="EMBL" id="GES11357.1"/>
    </source>
</evidence>
<dbReference type="Gene3D" id="1.25.40.10">
    <property type="entry name" value="Tetratricopeptide repeat domain"/>
    <property type="match status" value="1"/>
</dbReference>
<dbReference type="Pfam" id="PF13560">
    <property type="entry name" value="HTH_31"/>
    <property type="match status" value="1"/>
</dbReference>
<reference evidence="2 3" key="1">
    <citation type="submission" date="2019-10" db="EMBL/GenBank/DDBJ databases">
        <title>Whole genome shotgun sequence of Acrocarpospora macrocephala NBRC 16266.</title>
        <authorList>
            <person name="Ichikawa N."/>
            <person name="Kimura A."/>
            <person name="Kitahashi Y."/>
            <person name="Komaki H."/>
            <person name="Oguchi A."/>
        </authorList>
    </citation>
    <scope>NUCLEOTIDE SEQUENCE [LARGE SCALE GENOMIC DNA]</scope>
    <source>
        <strain evidence="2 3">NBRC 16266</strain>
    </source>
</reference>
<dbReference type="InterPro" id="IPR001387">
    <property type="entry name" value="Cro/C1-type_HTH"/>
</dbReference>
<dbReference type="InterPro" id="IPR011990">
    <property type="entry name" value="TPR-like_helical_dom_sf"/>
</dbReference>
<dbReference type="AlphaFoldDB" id="A0A5M3WPU3"/>
<comment type="caution">
    <text evidence="2">The sequence shown here is derived from an EMBL/GenBank/DDBJ whole genome shotgun (WGS) entry which is preliminary data.</text>
</comment>
<dbReference type="OrthoDB" id="3462308at2"/>
<dbReference type="PROSITE" id="PS50943">
    <property type="entry name" value="HTH_CROC1"/>
    <property type="match status" value="1"/>
</dbReference>
<dbReference type="EMBL" id="BLAE01000029">
    <property type="protein sequence ID" value="GES11357.1"/>
    <property type="molecule type" value="Genomic_DNA"/>
</dbReference>
<dbReference type="RefSeq" id="WP_155356730.1">
    <property type="nucleotide sequence ID" value="NZ_BAAAHL010000049.1"/>
</dbReference>
<dbReference type="SUPFAM" id="SSF48452">
    <property type="entry name" value="TPR-like"/>
    <property type="match status" value="1"/>
</dbReference>
<keyword evidence="3" id="KW-1185">Reference proteome</keyword>